<protein>
    <submittedName>
        <fullName evidence="2">Uncharacterized protein</fullName>
    </submittedName>
</protein>
<evidence type="ECO:0000313" key="3">
    <source>
        <dbReference type="Proteomes" id="UP001159363"/>
    </source>
</evidence>
<organism evidence="2 3">
    <name type="scientific">Dryococelus australis</name>
    <dbReference type="NCBI Taxonomy" id="614101"/>
    <lineage>
        <taxon>Eukaryota</taxon>
        <taxon>Metazoa</taxon>
        <taxon>Ecdysozoa</taxon>
        <taxon>Arthropoda</taxon>
        <taxon>Hexapoda</taxon>
        <taxon>Insecta</taxon>
        <taxon>Pterygota</taxon>
        <taxon>Neoptera</taxon>
        <taxon>Polyneoptera</taxon>
        <taxon>Phasmatodea</taxon>
        <taxon>Verophasmatodea</taxon>
        <taxon>Anareolatae</taxon>
        <taxon>Phasmatidae</taxon>
        <taxon>Eurycanthinae</taxon>
        <taxon>Dryococelus</taxon>
    </lineage>
</organism>
<reference evidence="2 3" key="1">
    <citation type="submission" date="2023-02" db="EMBL/GenBank/DDBJ databases">
        <title>LHISI_Scaffold_Assembly.</title>
        <authorList>
            <person name="Stuart O.P."/>
            <person name="Cleave R."/>
            <person name="Magrath M.J.L."/>
            <person name="Mikheyev A.S."/>
        </authorList>
    </citation>
    <scope>NUCLEOTIDE SEQUENCE [LARGE SCALE GENOMIC DNA]</scope>
    <source>
        <strain evidence="2">Daus_M_001</strain>
        <tissue evidence="2">Leg muscle</tissue>
    </source>
</reference>
<dbReference type="EMBL" id="JARBHB010000003">
    <property type="protein sequence ID" value="KAJ8888897.1"/>
    <property type="molecule type" value="Genomic_DNA"/>
</dbReference>
<proteinExistence type="predicted"/>
<evidence type="ECO:0000256" key="1">
    <source>
        <dbReference type="SAM" id="SignalP"/>
    </source>
</evidence>
<gene>
    <name evidence="2" type="ORF">PR048_008391</name>
</gene>
<keyword evidence="3" id="KW-1185">Reference proteome</keyword>
<sequence>MHCLCFALRFLLFTARVLECGAARRVVPLPPLLQEKRKRDTIKQCCEVSDSIPGLGGAGNFEQSVSTRVVRRGGHPTAATSGLYCGSGAGSSTFSHVASDVTSGTRRGLRHSLRGRVVPTAVGSELHAHKRLAAGSPRHSRAREARAQKAIHGEPGSLPDFRMWKSCRTMPLDGGFSRRCIPALLHSHFAISHPSRGRSCLMTSHLHTSNCEDIGNSYHCEDSSYHQEECESAPCQNETTYKDIIESCLCHWTCTRLVCHPGITLSQLIPSFDLPARCLRCLSTRALQILMLVVCFLLQFIWKAFCPGWSGLAIIFPLWDSTVAIAGIGEKRRTLASWRGAGIALRRHLAS</sequence>
<accession>A0ABQ9HWZ6</accession>
<feature type="signal peptide" evidence="1">
    <location>
        <begin position="1"/>
        <end position="22"/>
    </location>
</feature>
<name>A0ABQ9HWZ6_9NEOP</name>
<keyword evidence="1" id="KW-0732">Signal</keyword>
<comment type="caution">
    <text evidence="2">The sequence shown here is derived from an EMBL/GenBank/DDBJ whole genome shotgun (WGS) entry which is preliminary data.</text>
</comment>
<dbReference type="Proteomes" id="UP001159363">
    <property type="component" value="Chromosome 3"/>
</dbReference>
<evidence type="ECO:0000313" key="2">
    <source>
        <dbReference type="EMBL" id="KAJ8888897.1"/>
    </source>
</evidence>
<feature type="chain" id="PRO_5046657649" evidence="1">
    <location>
        <begin position="23"/>
        <end position="351"/>
    </location>
</feature>